<dbReference type="GO" id="GO:0005737">
    <property type="term" value="C:cytoplasm"/>
    <property type="evidence" value="ECO:0007669"/>
    <property type="project" value="TreeGrafter"/>
</dbReference>
<comment type="catalytic activity">
    <reaction evidence="5">
        <text>adenylyl-molybdopterin + molybdate = Mo-molybdopterin + AMP + H(+)</text>
        <dbReference type="Rhea" id="RHEA:35047"/>
        <dbReference type="ChEBI" id="CHEBI:15378"/>
        <dbReference type="ChEBI" id="CHEBI:36264"/>
        <dbReference type="ChEBI" id="CHEBI:62727"/>
        <dbReference type="ChEBI" id="CHEBI:71302"/>
        <dbReference type="ChEBI" id="CHEBI:456215"/>
        <dbReference type="EC" id="2.10.1.1"/>
    </reaction>
</comment>
<keyword evidence="6" id="KW-0479">Metal-binding</keyword>
<evidence type="ECO:0000256" key="7">
    <source>
        <dbReference type="SAM" id="MobiDB-lite"/>
    </source>
</evidence>
<dbReference type="InterPro" id="IPR036135">
    <property type="entry name" value="MoeA_linker/N_sf"/>
</dbReference>
<dbReference type="SUPFAM" id="SSF63882">
    <property type="entry name" value="MoeA N-terminal region -like"/>
    <property type="match status" value="1"/>
</dbReference>
<dbReference type="Pfam" id="PF12727">
    <property type="entry name" value="PBP_like"/>
    <property type="match status" value="1"/>
</dbReference>
<dbReference type="NCBIfam" id="TIGR00177">
    <property type="entry name" value="molyb_syn"/>
    <property type="match status" value="1"/>
</dbReference>
<dbReference type="SMART" id="SM00852">
    <property type="entry name" value="MoCF_biosynth"/>
    <property type="match status" value="1"/>
</dbReference>
<dbReference type="InterPro" id="IPR005110">
    <property type="entry name" value="MoeA_linker/N"/>
</dbReference>
<dbReference type="Pfam" id="PF03453">
    <property type="entry name" value="MoeA_N"/>
    <property type="match status" value="1"/>
</dbReference>
<reference evidence="9 10" key="1">
    <citation type="submission" date="2020-04" db="EMBL/GenBank/DDBJ databases">
        <title>Enterovirga sp. isolate from soil.</title>
        <authorList>
            <person name="Chea S."/>
            <person name="Kim D.-U."/>
        </authorList>
    </citation>
    <scope>NUCLEOTIDE SEQUENCE [LARGE SCALE GENOMIC DNA]</scope>
    <source>
        <strain evidence="9 10">DB1703</strain>
    </source>
</reference>
<dbReference type="InterPro" id="IPR036688">
    <property type="entry name" value="MoeA_C_domain_IV_sf"/>
</dbReference>
<evidence type="ECO:0000256" key="3">
    <source>
        <dbReference type="ARBA" id="ARBA00010763"/>
    </source>
</evidence>
<evidence type="ECO:0000313" key="10">
    <source>
        <dbReference type="Proteomes" id="UP000564885"/>
    </source>
</evidence>
<dbReference type="SUPFAM" id="SSF53850">
    <property type="entry name" value="Periplasmic binding protein-like II"/>
    <property type="match status" value="1"/>
</dbReference>
<dbReference type="Gene3D" id="3.90.105.10">
    <property type="entry name" value="Molybdopterin biosynthesis moea protein, domain 2"/>
    <property type="match status" value="1"/>
</dbReference>
<keyword evidence="6" id="KW-0500">Molybdenum</keyword>
<dbReference type="InterPro" id="IPR008284">
    <property type="entry name" value="MoCF_biosynth_CS"/>
</dbReference>
<dbReference type="Proteomes" id="UP000564885">
    <property type="component" value="Unassembled WGS sequence"/>
</dbReference>
<feature type="region of interest" description="Disordered" evidence="7">
    <location>
        <begin position="1"/>
        <end position="20"/>
    </location>
</feature>
<keyword evidence="6" id="KW-0460">Magnesium</keyword>
<comment type="cofactor">
    <cofactor evidence="6">
        <name>Mg(2+)</name>
        <dbReference type="ChEBI" id="CHEBI:18420"/>
    </cofactor>
</comment>
<dbReference type="InterPro" id="IPR036425">
    <property type="entry name" value="MoaB/Mog-like_dom_sf"/>
</dbReference>
<comment type="function">
    <text evidence="1 6">Catalyzes the insertion of molybdate into adenylated molybdopterin with the concomitant release of AMP.</text>
</comment>
<gene>
    <name evidence="9" type="ORF">HJG44_07420</name>
</gene>
<keyword evidence="4 6" id="KW-0501">Molybdenum cofactor biosynthesis</keyword>
<protein>
    <recommendedName>
        <fullName evidence="6">Molybdopterin molybdenumtransferase</fullName>
        <ecNumber evidence="6">2.10.1.1</ecNumber>
    </recommendedName>
</protein>
<dbReference type="EMBL" id="JABEPP010000002">
    <property type="protein sequence ID" value="NNM72224.1"/>
    <property type="molecule type" value="Genomic_DNA"/>
</dbReference>
<dbReference type="Pfam" id="PF00994">
    <property type="entry name" value="MoCF_biosynth"/>
    <property type="match status" value="1"/>
</dbReference>
<dbReference type="EC" id="2.10.1.1" evidence="6"/>
<dbReference type="GO" id="GO:0006777">
    <property type="term" value="P:Mo-molybdopterin cofactor biosynthetic process"/>
    <property type="evidence" value="ECO:0007669"/>
    <property type="project" value="UniProtKB-UniRule"/>
</dbReference>
<evidence type="ECO:0000256" key="6">
    <source>
        <dbReference type="RuleBase" id="RU365090"/>
    </source>
</evidence>
<name>A0A849I3K4_9HYPH</name>
<comment type="caution">
    <text evidence="9">The sequence shown here is derived from an EMBL/GenBank/DDBJ whole genome shotgun (WGS) entry which is preliminary data.</text>
</comment>
<evidence type="ECO:0000256" key="4">
    <source>
        <dbReference type="ARBA" id="ARBA00023150"/>
    </source>
</evidence>
<dbReference type="GO" id="GO:0061599">
    <property type="term" value="F:molybdopterin molybdotransferase activity"/>
    <property type="evidence" value="ECO:0007669"/>
    <property type="project" value="UniProtKB-UniRule"/>
</dbReference>
<dbReference type="NCBIfam" id="NF045515">
    <property type="entry name" value="Glp_gephyrin"/>
    <property type="match status" value="1"/>
</dbReference>
<dbReference type="Gene3D" id="3.40.980.10">
    <property type="entry name" value="MoaB/Mog-like domain"/>
    <property type="match status" value="1"/>
</dbReference>
<keyword evidence="10" id="KW-1185">Reference proteome</keyword>
<accession>A0A849I3K4</accession>
<evidence type="ECO:0000313" key="9">
    <source>
        <dbReference type="EMBL" id="NNM72224.1"/>
    </source>
</evidence>
<dbReference type="InterPro" id="IPR038987">
    <property type="entry name" value="MoeA-like"/>
</dbReference>
<comment type="similarity">
    <text evidence="3 6">Belongs to the MoeA family.</text>
</comment>
<dbReference type="AlphaFoldDB" id="A0A849I3K4"/>
<dbReference type="InterPro" id="IPR001453">
    <property type="entry name" value="MoaB/Mog_dom"/>
</dbReference>
<dbReference type="SUPFAM" id="SSF53218">
    <property type="entry name" value="Molybdenum cofactor biosynthesis proteins"/>
    <property type="match status" value="1"/>
</dbReference>
<comment type="pathway">
    <text evidence="2 6">Cofactor biosynthesis; molybdopterin biosynthesis.</text>
</comment>
<dbReference type="UniPathway" id="UPA00344"/>
<sequence>MAHRPAGERRLCGGRDDRGGAIPAVNSLPRDLPAGAAQEQFLHVLPRDEALRRFEAALQARPVGTERVALSGALGRVVASDIPAAIDVPPFDRALVDGFAVRSADLADASAALPVRLRLNPETIACGVVPAVAVEPGTATPIATGGPVPRGADAVIMVETTEPAGPDGIEVRRPISPGAFLSFAGSDITAGETLVRRGTIVGSREIGVLAACGVAEIEVWRRPRVGILSTGDELVAPGEPLGPASIYDSNGPVVAAAVAENGGEPVSYGAVPDDPDRLRGAIRRAHAECDMIVLSGGTSKGAGDLTYRLVAELGPPGIVAHGVALKPGKPLLLAVCAGKPVVILPGFPTSAMFTFHDMVAPSLRRLAGLPPRSAAKVQATIPMRVPSELGRTEFVMVSLLGLEDGLAAYPLGKGSGSVTAFSQADGFITVEALADAVAAGTRSEVTLFTPHVTEPDLVIMGSHCLGLEPIISRLAEDGIRARLMAVGSQGGLAAARRGECDIAPIHLLDPATGIYNRPYLAPGMELVEGWRRMQGFVYRRGDPRFEGRSPAEAVASALADPDCHMVNRNAGAGTRIVIDGLLGGARPEGYSNQPRSHNAVAAAIARGRADWGVAIGPVAELYGLGFIPIAEEHFDFALVSSRRGRRGVAAFLAALEEPATLASLRKLGFRPAAES</sequence>
<feature type="domain" description="MoaB/Mog" evidence="8">
    <location>
        <begin position="226"/>
        <end position="365"/>
    </location>
</feature>
<dbReference type="Gene3D" id="2.170.190.11">
    <property type="entry name" value="Molybdopterin biosynthesis moea protein, domain 3"/>
    <property type="match status" value="1"/>
</dbReference>
<organism evidence="9 10">
    <name type="scientific">Enterovirga aerilata</name>
    <dbReference type="NCBI Taxonomy" id="2730920"/>
    <lineage>
        <taxon>Bacteria</taxon>
        <taxon>Pseudomonadati</taxon>
        <taxon>Pseudomonadota</taxon>
        <taxon>Alphaproteobacteria</taxon>
        <taxon>Hyphomicrobiales</taxon>
        <taxon>Methylobacteriaceae</taxon>
        <taxon>Enterovirga</taxon>
    </lineage>
</organism>
<dbReference type="SUPFAM" id="SSF63867">
    <property type="entry name" value="MoeA C-terminal domain-like"/>
    <property type="match status" value="1"/>
</dbReference>
<dbReference type="PANTHER" id="PTHR10192:SF5">
    <property type="entry name" value="GEPHYRIN"/>
    <property type="match status" value="1"/>
</dbReference>
<dbReference type="NCBIfam" id="NF011068">
    <property type="entry name" value="PRK14498.1"/>
    <property type="match status" value="1"/>
</dbReference>
<proteinExistence type="inferred from homology"/>
<keyword evidence="6" id="KW-0808">Transferase</keyword>
<dbReference type="InterPro" id="IPR024370">
    <property type="entry name" value="PBP_domain"/>
</dbReference>
<dbReference type="Gene3D" id="2.40.340.10">
    <property type="entry name" value="MoeA, C-terminal, domain IV"/>
    <property type="match status" value="1"/>
</dbReference>
<dbReference type="PROSITE" id="PS01079">
    <property type="entry name" value="MOCF_BIOSYNTHESIS_2"/>
    <property type="match status" value="1"/>
</dbReference>
<evidence type="ECO:0000256" key="5">
    <source>
        <dbReference type="ARBA" id="ARBA00047317"/>
    </source>
</evidence>
<evidence type="ECO:0000256" key="1">
    <source>
        <dbReference type="ARBA" id="ARBA00002901"/>
    </source>
</evidence>
<dbReference type="PANTHER" id="PTHR10192">
    <property type="entry name" value="MOLYBDOPTERIN BIOSYNTHESIS PROTEIN"/>
    <property type="match status" value="1"/>
</dbReference>
<evidence type="ECO:0000256" key="2">
    <source>
        <dbReference type="ARBA" id="ARBA00005046"/>
    </source>
</evidence>
<evidence type="ECO:0000259" key="8">
    <source>
        <dbReference type="SMART" id="SM00852"/>
    </source>
</evidence>
<feature type="compositionally biased region" description="Basic and acidic residues" evidence="7">
    <location>
        <begin position="1"/>
        <end position="19"/>
    </location>
</feature>
<dbReference type="GO" id="GO:0046872">
    <property type="term" value="F:metal ion binding"/>
    <property type="evidence" value="ECO:0007669"/>
    <property type="project" value="UniProtKB-UniRule"/>
</dbReference>
<dbReference type="CDD" id="cd00887">
    <property type="entry name" value="MoeA"/>
    <property type="match status" value="1"/>
</dbReference>
<dbReference type="Pfam" id="PF03454">
    <property type="entry name" value="MoeA_C"/>
    <property type="match status" value="1"/>
</dbReference>
<dbReference type="InterPro" id="IPR005111">
    <property type="entry name" value="MoeA_C_domain_IV"/>
</dbReference>